<gene>
    <name evidence="1" type="ORF">PPENT_87.1.T0500040</name>
</gene>
<proteinExistence type="predicted"/>
<keyword evidence="2" id="KW-1185">Reference proteome</keyword>
<sequence>MLIFSSKLRKLMNLQFTKVELLKAFQNSSVYLHKSDKIIEENLIKQMQLFQIQIEKENLMMYKRADIASITQAINYLNESNPIQSLNIQVETLKKRIRKIQSSQKN</sequence>
<dbReference type="AlphaFoldDB" id="A0A8S1V2A2"/>
<dbReference type="Proteomes" id="UP000689195">
    <property type="component" value="Unassembled WGS sequence"/>
</dbReference>
<evidence type="ECO:0000313" key="1">
    <source>
        <dbReference type="EMBL" id="CAD8168886.1"/>
    </source>
</evidence>
<organism evidence="1 2">
    <name type="scientific">Paramecium pentaurelia</name>
    <dbReference type="NCBI Taxonomy" id="43138"/>
    <lineage>
        <taxon>Eukaryota</taxon>
        <taxon>Sar</taxon>
        <taxon>Alveolata</taxon>
        <taxon>Ciliophora</taxon>
        <taxon>Intramacronucleata</taxon>
        <taxon>Oligohymenophorea</taxon>
        <taxon>Peniculida</taxon>
        <taxon>Parameciidae</taxon>
        <taxon>Paramecium</taxon>
    </lineage>
</organism>
<accession>A0A8S1V2A2</accession>
<evidence type="ECO:0000313" key="2">
    <source>
        <dbReference type="Proteomes" id="UP000689195"/>
    </source>
</evidence>
<name>A0A8S1V2A2_9CILI</name>
<comment type="caution">
    <text evidence="1">The sequence shown here is derived from an EMBL/GenBank/DDBJ whole genome shotgun (WGS) entry which is preliminary data.</text>
</comment>
<reference evidence="1" key="1">
    <citation type="submission" date="2021-01" db="EMBL/GenBank/DDBJ databases">
        <authorList>
            <consortium name="Genoscope - CEA"/>
            <person name="William W."/>
        </authorList>
    </citation>
    <scope>NUCLEOTIDE SEQUENCE</scope>
</reference>
<protein>
    <submittedName>
        <fullName evidence="1">Uncharacterized protein</fullName>
    </submittedName>
</protein>
<dbReference type="EMBL" id="CAJJDO010000050">
    <property type="protein sequence ID" value="CAD8168886.1"/>
    <property type="molecule type" value="Genomic_DNA"/>
</dbReference>